<accession>A0ABT3P3D3</accession>
<feature type="domain" description="Sulfotransferase" evidence="1">
    <location>
        <begin position="9"/>
        <end position="159"/>
    </location>
</feature>
<name>A0ABT3P3D3_9ALTE</name>
<dbReference type="InterPro" id="IPR027417">
    <property type="entry name" value="P-loop_NTPase"/>
</dbReference>
<dbReference type="EMBL" id="JAPFRD010000002">
    <property type="protein sequence ID" value="MCW8107257.1"/>
    <property type="molecule type" value="Genomic_DNA"/>
</dbReference>
<reference evidence="2" key="1">
    <citation type="submission" date="2022-11" db="EMBL/GenBank/DDBJ databases">
        <title>Alteromonas sp. nov., isolated from sea water of the Qingdao.</title>
        <authorList>
            <person name="Wang Q."/>
        </authorList>
    </citation>
    <scope>NUCLEOTIDE SEQUENCE</scope>
    <source>
        <strain evidence="2">ASW11-7</strain>
    </source>
</reference>
<protein>
    <submittedName>
        <fullName evidence="2">Sulfotransferase domain-containing protein</fullName>
    </submittedName>
</protein>
<gene>
    <name evidence="2" type="ORF">OPS25_01900</name>
</gene>
<dbReference type="InterPro" id="IPR000863">
    <property type="entry name" value="Sulfotransferase_dom"/>
</dbReference>
<comment type="caution">
    <text evidence="2">The sequence shown here is derived from an EMBL/GenBank/DDBJ whole genome shotgun (WGS) entry which is preliminary data.</text>
</comment>
<dbReference type="Pfam" id="PF00685">
    <property type="entry name" value="Sulfotransfer_1"/>
    <property type="match status" value="1"/>
</dbReference>
<dbReference type="Proteomes" id="UP001142810">
    <property type="component" value="Unassembled WGS sequence"/>
</dbReference>
<dbReference type="Gene3D" id="3.40.50.300">
    <property type="entry name" value="P-loop containing nucleotide triphosphate hydrolases"/>
    <property type="match status" value="1"/>
</dbReference>
<proteinExistence type="predicted"/>
<evidence type="ECO:0000313" key="2">
    <source>
        <dbReference type="EMBL" id="MCW8107257.1"/>
    </source>
</evidence>
<dbReference type="RefSeq" id="WP_265615955.1">
    <property type="nucleotide sequence ID" value="NZ_JAPFRD010000002.1"/>
</dbReference>
<sequence>MKCIGVKQTQLIVCGYPRGGTSLFYNMMSATLNNHFKFTPFEKYYIYLIHKFGNIASKAPLDINHLAWVDQLNVNKKDLVIIIVIRDIRDVITSRHPIYSDEYFIGYDNSYWPQNKEFTKWKYEGAGVMEITQNIFKVRERKDATIVRYEDLVRTPDSIQDELNAKYELPFHGKFSKYHEVKDKLAYQYEGRFKANDPSLVLEGKEIVNKQARWKSERFEQRIYEQFSECPDLFNVLIEFGYEQDRSWFDYYQNKFSEESSE</sequence>
<evidence type="ECO:0000313" key="3">
    <source>
        <dbReference type="Proteomes" id="UP001142810"/>
    </source>
</evidence>
<evidence type="ECO:0000259" key="1">
    <source>
        <dbReference type="Pfam" id="PF00685"/>
    </source>
</evidence>
<organism evidence="2 3">
    <name type="scientific">Alteromonas aquimaris</name>
    <dbReference type="NCBI Taxonomy" id="2998417"/>
    <lineage>
        <taxon>Bacteria</taxon>
        <taxon>Pseudomonadati</taxon>
        <taxon>Pseudomonadota</taxon>
        <taxon>Gammaproteobacteria</taxon>
        <taxon>Alteromonadales</taxon>
        <taxon>Alteromonadaceae</taxon>
        <taxon>Alteromonas/Salinimonas group</taxon>
        <taxon>Alteromonas</taxon>
    </lineage>
</organism>
<keyword evidence="3" id="KW-1185">Reference proteome</keyword>
<dbReference type="SUPFAM" id="SSF52540">
    <property type="entry name" value="P-loop containing nucleoside triphosphate hydrolases"/>
    <property type="match status" value="1"/>
</dbReference>